<reference evidence="13" key="1">
    <citation type="submission" date="2025-08" db="UniProtKB">
        <authorList>
            <consortium name="RefSeq"/>
        </authorList>
    </citation>
    <scope>IDENTIFICATION</scope>
    <source>
        <tissue evidence="13">Muscle</tissue>
    </source>
</reference>
<evidence type="ECO:0000256" key="2">
    <source>
        <dbReference type="ARBA" id="ARBA00009639"/>
    </source>
</evidence>
<accession>A0A6J3KQB7</accession>
<feature type="region of interest" description="Disordered" evidence="9">
    <location>
        <begin position="633"/>
        <end position="663"/>
    </location>
</feature>
<gene>
    <name evidence="13" type="primary">LOC117235812</name>
</gene>
<evidence type="ECO:0000256" key="7">
    <source>
        <dbReference type="PROSITE-ProRule" id="PRU00221"/>
    </source>
</evidence>
<dbReference type="Pfam" id="PF21289">
    <property type="entry name" value="EDC4_C"/>
    <property type="match status" value="1"/>
</dbReference>
<feature type="compositionally biased region" description="Basic and acidic residues" evidence="9">
    <location>
        <begin position="639"/>
        <end position="652"/>
    </location>
</feature>
<feature type="region of interest" description="Disordered" evidence="9">
    <location>
        <begin position="591"/>
        <end position="616"/>
    </location>
</feature>
<feature type="compositionally biased region" description="Basic and acidic residues" evidence="9">
    <location>
        <begin position="524"/>
        <end position="533"/>
    </location>
</feature>
<dbReference type="FunFam" id="1.10.220.100:FF:000001">
    <property type="entry name" value="Enhancer of mRNA-decapping protein 4"/>
    <property type="match status" value="1"/>
</dbReference>
<dbReference type="SUPFAM" id="SSF50978">
    <property type="entry name" value="WD40 repeat-like"/>
    <property type="match status" value="1"/>
</dbReference>
<dbReference type="Gene3D" id="2.130.10.10">
    <property type="entry name" value="YVTN repeat-like/Quinoprotein amine dehydrogenase"/>
    <property type="match status" value="1"/>
</dbReference>
<dbReference type="PROSITE" id="PS50082">
    <property type="entry name" value="WD_REPEATS_2"/>
    <property type="match status" value="1"/>
</dbReference>
<dbReference type="GO" id="GO:0000932">
    <property type="term" value="C:P-body"/>
    <property type="evidence" value="ECO:0007669"/>
    <property type="project" value="UniProtKB-SubCell"/>
</dbReference>
<organism evidence="12 13">
    <name type="scientific">Bombus vosnesenskii</name>
    <dbReference type="NCBI Taxonomy" id="207650"/>
    <lineage>
        <taxon>Eukaryota</taxon>
        <taxon>Metazoa</taxon>
        <taxon>Ecdysozoa</taxon>
        <taxon>Arthropoda</taxon>
        <taxon>Hexapoda</taxon>
        <taxon>Insecta</taxon>
        <taxon>Pterygota</taxon>
        <taxon>Neoptera</taxon>
        <taxon>Endopterygota</taxon>
        <taxon>Hymenoptera</taxon>
        <taxon>Apocrita</taxon>
        <taxon>Aculeata</taxon>
        <taxon>Apoidea</taxon>
        <taxon>Anthophila</taxon>
        <taxon>Apidae</taxon>
        <taxon>Bombus</taxon>
        <taxon>Pyrobombus</taxon>
    </lineage>
</organism>
<feature type="coiled-coil region" evidence="8">
    <location>
        <begin position="676"/>
        <end position="706"/>
    </location>
</feature>
<dbReference type="InterPro" id="IPR044938">
    <property type="entry name" value="EDC4_C_sf"/>
</dbReference>
<sequence length="1079" mass="120073">MKMIKTGEDNLNLQYQQTVEFTGQENQHSVELYSSNVVVIPSPGGHNHGSSKVKLKNIVDFTWEHNFYPGQLLAVHMSGKYLAYGIKVGNGGGMVRVVYKELEQRALLRGMRAAIQDLAFAHVSNAILACVDYLGNLFIHTIESTPPELLCSLLLQVDAEDISPTSHRVIWCPYIPEDVPSDGDKVSKLLVLTRGSKVELWSVNTVSARFRSIEAIDPAVKENGGMLEIDQHSDTIIEATFSPDGTALATASFDGEVKFFQVYLHSNSHGNQVQPRCLHQWRPHGGRPISCLFFLDDHKTYHPEVQFWRFAITGCDNNTELKVWSCEVWSCLQTIKFAPTPSTGKLPVLKAGLDLSAGYLLLSDIYNKVLYILSLTKDNDEITSVNTISEFLLPYPILSFGIVDAGLCKMRPTGESLEDLCPCEEDTEEQLVIRMYLVQPKSLQECHITFKPASQVSGNCLMDTLTHKSLGYSEDTRDMGNVNHNGISVENCEENRSLSATLEATTNHNAGLNLMTPDAFSSPAKKENNELDSRPSSPELGKVLSASPSLAQAVQALNATDPPLATNELEEQAPASSGSSPSREVREILSLTKADEEPEPENKPKDTNTADEDWPNIPMVLLKDVSRHAMQEADGFTNDEEKRKRLKDESKPTTHTTGNTENTWQTTNELNTLELINKVESILEIIQDQRQELRELSTEVTRLRQETPISTRVESALARASQQLNATLEQTLYSQMARQHDFLKTLETAMKDKIETTLPRIIEDTVEPLKHQLRLDSARMDELLKKNLTELINSNHIKDTLAMAAVNAAKPALDAAFKETFTNVLLPGMEKACQTMFKQVQDAFVRGTREYLQNVDAIADKQYQQRNEQQSEALSALVREELQTELNRGLIILQEGTIRTIRDSIRDNLNQQLTEITNARSRATTPAIPVSAVADAQARVISLLQRGQLNAAFQQALSASDLGLVVLVCEKTEPSRVFSSVGPQGQTSRCILQQPVILSLVQQLSADLGHRTELKHRWLEEAILNLDPNDPVTREHMGTVLMTLQSQLAAFVAANPSHSSIRRMKMLAMAARALFNQQP</sequence>
<dbReference type="InterPro" id="IPR045152">
    <property type="entry name" value="EDC4-like"/>
</dbReference>
<evidence type="ECO:0000313" key="12">
    <source>
        <dbReference type="Proteomes" id="UP000504631"/>
    </source>
</evidence>
<dbReference type="PANTHER" id="PTHR15598">
    <property type="entry name" value="ENHANCER OF MRNA-DECAPPING PROTEIN 4"/>
    <property type="match status" value="1"/>
</dbReference>
<feature type="region of interest" description="Disordered" evidence="9">
    <location>
        <begin position="511"/>
        <end position="545"/>
    </location>
</feature>
<evidence type="ECO:0000256" key="6">
    <source>
        <dbReference type="ARBA" id="ARBA00023054"/>
    </source>
</evidence>
<evidence type="ECO:0000256" key="9">
    <source>
        <dbReference type="SAM" id="MobiDB-lite"/>
    </source>
</evidence>
<keyword evidence="5" id="KW-0677">Repeat</keyword>
<protein>
    <submittedName>
        <fullName evidence="13">Enhancer of mRNA-decapping protein 4</fullName>
    </submittedName>
</protein>
<dbReference type="InterPro" id="IPR049404">
    <property type="entry name" value="EDC4_C"/>
</dbReference>
<dbReference type="InterPro" id="IPR032401">
    <property type="entry name" value="EDC4_WD40"/>
</dbReference>
<dbReference type="PROSITE" id="PS50294">
    <property type="entry name" value="WD_REPEATS_REGION"/>
    <property type="match status" value="1"/>
</dbReference>
<evidence type="ECO:0000256" key="5">
    <source>
        <dbReference type="ARBA" id="ARBA00022737"/>
    </source>
</evidence>
<comment type="subcellular location">
    <subcellularLocation>
        <location evidence="1">Cytoplasm</location>
        <location evidence="1">P-body</location>
    </subcellularLocation>
</comment>
<evidence type="ECO:0000256" key="1">
    <source>
        <dbReference type="ARBA" id="ARBA00004201"/>
    </source>
</evidence>
<dbReference type="PANTHER" id="PTHR15598:SF5">
    <property type="entry name" value="ENHANCER OF MRNA-DECAPPING PROTEIN 4"/>
    <property type="match status" value="1"/>
</dbReference>
<keyword evidence="6 8" id="KW-0175">Coiled coil</keyword>
<evidence type="ECO:0000259" key="10">
    <source>
        <dbReference type="Pfam" id="PF16529"/>
    </source>
</evidence>
<dbReference type="Gene3D" id="1.10.220.100">
    <property type="entry name" value="conserved c-terminal region of ge- 1"/>
    <property type="match status" value="1"/>
</dbReference>
<evidence type="ECO:0000256" key="3">
    <source>
        <dbReference type="ARBA" id="ARBA00022490"/>
    </source>
</evidence>
<dbReference type="KEGG" id="bvk:117235812"/>
<dbReference type="Proteomes" id="UP000504631">
    <property type="component" value="Unplaced"/>
</dbReference>
<dbReference type="AlphaFoldDB" id="A0A6J3KQB7"/>
<evidence type="ECO:0000256" key="4">
    <source>
        <dbReference type="ARBA" id="ARBA00022574"/>
    </source>
</evidence>
<dbReference type="SMART" id="SM00320">
    <property type="entry name" value="WD40"/>
    <property type="match status" value="3"/>
</dbReference>
<keyword evidence="12" id="KW-1185">Reference proteome</keyword>
<evidence type="ECO:0000259" key="11">
    <source>
        <dbReference type="Pfam" id="PF21289"/>
    </source>
</evidence>
<keyword evidence="3" id="KW-0963">Cytoplasm</keyword>
<dbReference type="RefSeq" id="XP_033354064.1">
    <property type="nucleotide sequence ID" value="XM_033498173.1"/>
</dbReference>
<evidence type="ECO:0000313" key="13">
    <source>
        <dbReference type="RefSeq" id="XP_033354064.1"/>
    </source>
</evidence>
<dbReference type="InterPro" id="IPR001680">
    <property type="entry name" value="WD40_rpt"/>
</dbReference>
<dbReference type="GO" id="GO:0031087">
    <property type="term" value="P:deadenylation-independent decapping of nuclear-transcribed mRNA"/>
    <property type="evidence" value="ECO:0007669"/>
    <property type="project" value="InterPro"/>
</dbReference>
<feature type="domain" description="Enhancer of mRNA-decapping protein 4 C-terminal" evidence="11">
    <location>
        <begin position="942"/>
        <end position="1067"/>
    </location>
</feature>
<dbReference type="InterPro" id="IPR015943">
    <property type="entry name" value="WD40/YVTN_repeat-like_dom_sf"/>
</dbReference>
<proteinExistence type="inferred from homology"/>
<keyword evidence="4 7" id="KW-0853">WD repeat</keyword>
<dbReference type="GeneID" id="117235812"/>
<dbReference type="Pfam" id="PF16529">
    <property type="entry name" value="Ge1_WD40"/>
    <property type="match status" value="1"/>
</dbReference>
<dbReference type="InterPro" id="IPR036322">
    <property type="entry name" value="WD40_repeat_dom_sf"/>
</dbReference>
<evidence type="ECO:0000256" key="8">
    <source>
        <dbReference type="SAM" id="Coils"/>
    </source>
</evidence>
<feature type="compositionally biased region" description="Low complexity" evidence="9">
    <location>
        <begin position="653"/>
        <end position="663"/>
    </location>
</feature>
<feature type="domain" description="Enhancer of mRNA-decapping protein 4 WD40 repeat region" evidence="10">
    <location>
        <begin position="49"/>
        <end position="379"/>
    </location>
</feature>
<feature type="repeat" description="WD" evidence="7">
    <location>
        <begin position="229"/>
        <end position="262"/>
    </location>
</feature>
<dbReference type="Gene3D" id="6.10.140.270">
    <property type="match status" value="1"/>
</dbReference>
<name>A0A6J3KQB7_9HYME</name>
<dbReference type="CTD" id="34541"/>
<comment type="similarity">
    <text evidence="2">Belongs to the WD repeat EDC4 family.</text>
</comment>